<dbReference type="InterPro" id="IPR029787">
    <property type="entry name" value="Nucleotide_cyclase"/>
</dbReference>
<dbReference type="Proteomes" id="UP000324143">
    <property type="component" value="Unassembled WGS sequence"/>
</dbReference>
<dbReference type="Gene3D" id="3.30.70.1230">
    <property type="entry name" value="Nucleotide cyclase"/>
    <property type="match status" value="1"/>
</dbReference>
<dbReference type="CDD" id="cd07302">
    <property type="entry name" value="CHD"/>
    <property type="match status" value="1"/>
</dbReference>
<dbReference type="Pfam" id="PF00672">
    <property type="entry name" value="HAMP"/>
    <property type="match status" value="1"/>
</dbReference>
<organism evidence="10 11">
    <name type="scientific">Candidatus Mcinerneyibacterium aminivorans</name>
    <dbReference type="NCBI Taxonomy" id="2703815"/>
    <lineage>
        <taxon>Bacteria</taxon>
        <taxon>Candidatus Macinerneyibacteriota</taxon>
        <taxon>Candidatus Mcinerneyibacteria</taxon>
        <taxon>Candidatus Mcinerneyibacteriales</taxon>
        <taxon>Candidatus Mcinerneyibacteriaceae</taxon>
        <taxon>Candidatus Mcinerneyibacterium</taxon>
    </lineage>
</organism>
<evidence type="ECO:0000256" key="1">
    <source>
        <dbReference type="ARBA" id="ARBA00004196"/>
    </source>
</evidence>
<keyword evidence="6 7" id="KW-0472">Membrane</keyword>
<keyword evidence="5 7" id="KW-1133">Transmembrane helix</keyword>
<dbReference type="GO" id="GO:0004016">
    <property type="term" value="F:adenylate cyclase activity"/>
    <property type="evidence" value="ECO:0007669"/>
    <property type="project" value="UniProtKB-ARBA"/>
</dbReference>
<feature type="transmembrane region" description="Helical" evidence="7">
    <location>
        <begin position="168"/>
        <end position="195"/>
    </location>
</feature>
<evidence type="ECO:0000313" key="11">
    <source>
        <dbReference type="Proteomes" id="UP000324143"/>
    </source>
</evidence>
<comment type="similarity">
    <text evidence="2">Belongs to the adenylyl cyclase class-3 family.</text>
</comment>
<sequence length="458" mass="52766">MKFKLKSKYFTAFILAFLPIFIIFNIIIYSYMKNKLFNEKWNSMATLAENSALISEEYLVGEDIDLLSLQQILTNISKNEGVIESYVVNKKNSLIAHQDIDILKKRNQINRKLKPENVKIKRENSRVYMYQNDYLVTAPIYRSNTREIIGKLEIIFSKRNLMKIINKILIRTVILSALGIIVISIIILFMVSLIIKPIRRLHRGVEAISTGNYEARVEKTTNDEVGDLTEAFNRMAKNLKEKELVKNMFSKYLSPDIADYILNNPEELKLGGENRELTIMFADIRGFTSLSENFPPQDIVNLLNSYFTSMVDIIFEYKGTLDKFLGDGLLAIFGAPVKYPNHAYNSVQAAVRMVKYIKRYNKNRVKWGYEPIHIGIGINTGKAIIGNIGSKQRAEYTVIGDTVNTCSRIEGLTDKNEIYISQSTYELVKDDIIYEYIGKHKVKNKKNPIKIYRVIDLK</sequence>
<dbReference type="EMBL" id="VSIX01000032">
    <property type="protein sequence ID" value="TYB31686.1"/>
    <property type="molecule type" value="Genomic_DNA"/>
</dbReference>
<comment type="subcellular location">
    <subcellularLocation>
        <location evidence="1">Cell envelope</location>
    </subcellularLocation>
</comment>
<dbReference type="InterPro" id="IPR003660">
    <property type="entry name" value="HAMP_dom"/>
</dbReference>
<accession>A0A5D0MF85</accession>
<reference evidence="10" key="1">
    <citation type="submission" date="2019-08" db="EMBL/GenBank/DDBJ databases">
        <title>Genomic characterization of a novel candidate phylum (ARYD3) from a high temperature, high salinity tertiary oil reservoir in north central Oklahoma, USA.</title>
        <authorList>
            <person name="Youssef N.H."/>
            <person name="Yadav A."/>
            <person name="Elshahed M.S."/>
        </authorList>
    </citation>
    <scope>NUCLEOTIDE SEQUENCE [LARGE SCALE GENOMIC DNA]</scope>
    <source>
        <strain evidence="10">ARYD3</strain>
    </source>
</reference>
<dbReference type="FunFam" id="3.30.70.1230:FF:000016">
    <property type="entry name" value="Adenylate/guanylate cyclase domain-containing protein"/>
    <property type="match status" value="1"/>
</dbReference>
<feature type="transmembrane region" description="Helical" evidence="7">
    <location>
        <begin position="12"/>
        <end position="32"/>
    </location>
</feature>
<dbReference type="PROSITE" id="PS50125">
    <property type="entry name" value="GUANYLATE_CYCLASE_2"/>
    <property type="match status" value="1"/>
</dbReference>
<dbReference type="GO" id="GO:0006171">
    <property type="term" value="P:cAMP biosynthetic process"/>
    <property type="evidence" value="ECO:0007669"/>
    <property type="project" value="TreeGrafter"/>
</dbReference>
<dbReference type="PROSITE" id="PS50885">
    <property type="entry name" value="HAMP"/>
    <property type="match status" value="1"/>
</dbReference>
<evidence type="ECO:0000259" key="9">
    <source>
        <dbReference type="PROSITE" id="PS50885"/>
    </source>
</evidence>
<gene>
    <name evidence="10" type="ORF">FXF47_03560</name>
</gene>
<keyword evidence="3" id="KW-1003">Cell membrane</keyword>
<feature type="domain" description="HAMP" evidence="9">
    <location>
        <begin position="192"/>
        <end position="244"/>
    </location>
</feature>
<evidence type="ECO:0000256" key="2">
    <source>
        <dbReference type="ARBA" id="ARBA00005381"/>
    </source>
</evidence>
<dbReference type="Pfam" id="PF00211">
    <property type="entry name" value="Guanylate_cyc"/>
    <property type="match status" value="1"/>
</dbReference>
<evidence type="ECO:0000256" key="5">
    <source>
        <dbReference type="ARBA" id="ARBA00022989"/>
    </source>
</evidence>
<feature type="domain" description="Guanylate cyclase" evidence="8">
    <location>
        <begin position="278"/>
        <end position="410"/>
    </location>
</feature>
<evidence type="ECO:0000256" key="6">
    <source>
        <dbReference type="ARBA" id="ARBA00023136"/>
    </source>
</evidence>
<proteinExistence type="inferred from homology"/>
<dbReference type="InterPro" id="IPR050697">
    <property type="entry name" value="Adenylyl/Guanylyl_Cyclase_3/4"/>
</dbReference>
<dbReference type="SMART" id="SM00304">
    <property type="entry name" value="HAMP"/>
    <property type="match status" value="1"/>
</dbReference>
<evidence type="ECO:0000259" key="8">
    <source>
        <dbReference type="PROSITE" id="PS50125"/>
    </source>
</evidence>
<dbReference type="SUPFAM" id="SSF55073">
    <property type="entry name" value="Nucleotide cyclase"/>
    <property type="match status" value="1"/>
</dbReference>
<dbReference type="GO" id="GO:0030313">
    <property type="term" value="C:cell envelope"/>
    <property type="evidence" value="ECO:0007669"/>
    <property type="project" value="UniProtKB-SubCell"/>
</dbReference>
<dbReference type="PANTHER" id="PTHR43081">
    <property type="entry name" value="ADENYLATE CYCLASE, TERMINAL-DIFFERENTIATION SPECIFIC-RELATED"/>
    <property type="match status" value="1"/>
</dbReference>
<dbReference type="Gene3D" id="6.10.340.10">
    <property type="match status" value="1"/>
</dbReference>
<dbReference type="AlphaFoldDB" id="A0A5D0MF85"/>
<keyword evidence="4 7" id="KW-0812">Transmembrane</keyword>
<name>A0A5D0MF85_9BACT</name>
<evidence type="ECO:0000256" key="3">
    <source>
        <dbReference type="ARBA" id="ARBA00022475"/>
    </source>
</evidence>
<dbReference type="GO" id="GO:0016020">
    <property type="term" value="C:membrane"/>
    <property type="evidence" value="ECO:0007669"/>
    <property type="project" value="InterPro"/>
</dbReference>
<dbReference type="PANTHER" id="PTHR43081:SF1">
    <property type="entry name" value="ADENYLATE CYCLASE, TERMINAL-DIFFERENTIATION SPECIFIC"/>
    <property type="match status" value="1"/>
</dbReference>
<evidence type="ECO:0000256" key="7">
    <source>
        <dbReference type="SAM" id="Phobius"/>
    </source>
</evidence>
<dbReference type="SMART" id="SM00044">
    <property type="entry name" value="CYCc"/>
    <property type="match status" value="1"/>
</dbReference>
<dbReference type="InterPro" id="IPR001054">
    <property type="entry name" value="A/G_cyclase"/>
</dbReference>
<dbReference type="SUPFAM" id="SSF158472">
    <property type="entry name" value="HAMP domain-like"/>
    <property type="match status" value="1"/>
</dbReference>
<protein>
    <submittedName>
        <fullName evidence="10">HAMP domain-containing protein</fullName>
    </submittedName>
</protein>
<dbReference type="GO" id="GO:0035556">
    <property type="term" value="P:intracellular signal transduction"/>
    <property type="evidence" value="ECO:0007669"/>
    <property type="project" value="InterPro"/>
</dbReference>
<keyword evidence="11" id="KW-1185">Reference proteome</keyword>
<evidence type="ECO:0000256" key="4">
    <source>
        <dbReference type="ARBA" id="ARBA00022692"/>
    </source>
</evidence>
<comment type="caution">
    <text evidence="10">The sequence shown here is derived from an EMBL/GenBank/DDBJ whole genome shotgun (WGS) entry which is preliminary data.</text>
</comment>
<dbReference type="CDD" id="cd06225">
    <property type="entry name" value="HAMP"/>
    <property type="match status" value="1"/>
</dbReference>
<evidence type="ECO:0000313" key="10">
    <source>
        <dbReference type="EMBL" id="TYB31686.1"/>
    </source>
</evidence>